<evidence type="ECO:0000313" key="2">
    <source>
        <dbReference type="Proteomes" id="UP000054928"/>
    </source>
</evidence>
<dbReference type="Proteomes" id="UP000054928">
    <property type="component" value="Unassembled WGS sequence"/>
</dbReference>
<dbReference type="AlphaFoldDB" id="A0A0P1AZW1"/>
<evidence type="ECO:0000313" key="1">
    <source>
        <dbReference type="EMBL" id="CEG47406.1"/>
    </source>
</evidence>
<name>A0A0P1AZW1_PLAHL</name>
<keyword evidence="1" id="KW-0548">Nucleotidyltransferase</keyword>
<feature type="non-terminal residue" evidence="1">
    <location>
        <position position="74"/>
    </location>
</feature>
<sequence>MTGEEDGDVRLVTIPAVDALHELDEMSLEEFGSALKAGNLADVVIVRPDEEINSSSLLDEAVLKDTKRALNARS</sequence>
<organism evidence="1 2">
    <name type="scientific">Plasmopara halstedii</name>
    <name type="common">Downy mildew of sunflower</name>
    <dbReference type="NCBI Taxonomy" id="4781"/>
    <lineage>
        <taxon>Eukaryota</taxon>
        <taxon>Sar</taxon>
        <taxon>Stramenopiles</taxon>
        <taxon>Oomycota</taxon>
        <taxon>Peronosporomycetes</taxon>
        <taxon>Peronosporales</taxon>
        <taxon>Peronosporaceae</taxon>
        <taxon>Plasmopara</taxon>
    </lineage>
</organism>
<protein>
    <submittedName>
        <fullName evidence="1">Reverse transcriptase</fullName>
    </submittedName>
</protein>
<dbReference type="EMBL" id="CCYD01002535">
    <property type="protein sequence ID" value="CEG47406.1"/>
    <property type="molecule type" value="Genomic_DNA"/>
</dbReference>
<dbReference type="OrthoDB" id="109021at2759"/>
<keyword evidence="1" id="KW-0808">Transferase</keyword>
<dbReference type="GO" id="GO:0003964">
    <property type="term" value="F:RNA-directed DNA polymerase activity"/>
    <property type="evidence" value="ECO:0007669"/>
    <property type="project" value="UniProtKB-KW"/>
</dbReference>
<dbReference type="RefSeq" id="XP_024583775.1">
    <property type="nucleotide sequence ID" value="XM_024718370.1"/>
</dbReference>
<keyword evidence="2" id="KW-1185">Reference proteome</keyword>
<keyword evidence="1" id="KW-0695">RNA-directed DNA polymerase</keyword>
<accession>A0A0P1AZW1</accession>
<reference evidence="2" key="1">
    <citation type="submission" date="2014-09" db="EMBL/GenBank/DDBJ databases">
        <authorList>
            <person name="Sharma Rahul"/>
            <person name="Thines Marco"/>
        </authorList>
    </citation>
    <scope>NUCLEOTIDE SEQUENCE [LARGE SCALE GENOMIC DNA]</scope>
</reference>
<dbReference type="GeneID" id="36399337"/>
<proteinExistence type="predicted"/>